<dbReference type="Proteomes" id="UP000239735">
    <property type="component" value="Unassembled WGS sequence"/>
</dbReference>
<protein>
    <recommendedName>
        <fullName evidence="4">Lipoprotein</fullName>
    </recommendedName>
</protein>
<dbReference type="AlphaFoldDB" id="A0A2N9LCB9"/>
<evidence type="ECO:0000313" key="2">
    <source>
        <dbReference type="EMBL" id="SPE20908.1"/>
    </source>
</evidence>
<organism evidence="2 3">
    <name type="scientific">Candidatus Sulfuritelmatomonas gaucii</name>
    <dbReference type="NCBI Taxonomy" id="2043161"/>
    <lineage>
        <taxon>Bacteria</taxon>
        <taxon>Pseudomonadati</taxon>
        <taxon>Acidobacteriota</taxon>
        <taxon>Terriglobia</taxon>
        <taxon>Terriglobales</taxon>
        <taxon>Acidobacteriaceae</taxon>
        <taxon>Candidatus Sulfuritelmatomonas</taxon>
    </lineage>
</organism>
<gene>
    <name evidence="2" type="ORF">SBA5_30113</name>
</gene>
<evidence type="ECO:0000256" key="1">
    <source>
        <dbReference type="SAM" id="SignalP"/>
    </source>
</evidence>
<sequence length="268" mass="29464">MRSPVSLAGVLCVVAILSALLSFQPAHAQDVITVNQCPNSPPPPVTLQIDCTHVTDPSAKALCRPFAENQACKVFFAYRKITGINLEDYCPTFTYTLYDKNQWPKELGDAGGFSRRCGADLMTDGIIQSSIGPYDVHEILHVYQDNVLGALPDGHILFGPAMAEAQRLIGDSKSYWNTMGRMKVQVARTTDAQYAGLSPDASCVKAEFYIEDSLYVKDIHNVELFYRKLERGGTKDTAGRQARFNRMFDAVSGGTARPYLLAHGCAPF</sequence>
<proteinExistence type="predicted"/>
<accession>A0A2N9LCB9</accession>
<evidence type="ECO:0000313" key="3">
    <source>
        <dbReference type="Proteomes" id="UP000239735"/>
    </source>
</evidence>
<feature type="signal peptide" evidence="1">
    <location>
        <begin position="1"/>
        <end position="28"/>
    </location>
</feature>
<name>A0A2N9LCB9_9BACT</name>
<reference evidence="3" key="1">
    <citation type="submission" date="2018-02" db="EMBL/GenBank/DDBJ databases">
        <authorList>
            <person name="Hausmann B."/>
        </authorList>
    </citation>
    <scope>NUCLEOTIDE SEQUENCE [LARGE SCALE GENOMIC DNA]</scope>
    <source>
        <strain evidence="3">Peat soil MAG SbA5</strain>
    </source>
</reference>
<dbReference type="EMBL" id="OKRB01000086">
    <property type="protein sequence ID" value="SPE20908.1"/>
    <property type="molecule type" value="Genomic_DNA"/>
</dbReference>
<keyword evidence="1" id="KW-0732">Signal</keyword>
<evidence type="ECO:0008006" key="4">
    <source>
        <dbReference type="Google" id="ProtNLM"/>
    </source>
</evidence>
<feature type="chain" id="PRO_5014822003" description="Lipoprotein" evidence="1">
    <location>
        <begin position="29"/>
        <end position="268"/>
    </location>
</feature>